<name>A0A1B8GEQ7_9PEZI</name>
<dbReference type="GeneID" id="28841110"/>
<dbReference type="OrthoDB" id="5421770at2759"/>
<protein>
    <submittedName>
        <fullName evidence="2">Uncharacterized protein</fullName>
    </submittedName>
</protein>
<gene>
    <name evidence="2" type="ORF">VE01_07724</name>
</gene>
<evidence type="ECO:0000313" key="2">
    <source>
        <dbReference type="EMBL" id="OBT94319.1"/>
    </source>
</evidence>
<sequence length="182" mass="19600">MPSKKLDTVAEGVADTAGSGMRADDVLFLIDCLHNNTGGQVQIDCSAVAKKRNMANPRSVANRIAIMKKKYGLPLAASTAKVAAKTSDVVDGNNDLAIGTQASPVKRTAKKNAARKAQYKIAKREETRAQSLSDNNVDKDHQSAMDTDEMEKVVFGNPDDDEENDDHQDGMEAMVNGNHDIV</sequence>
<dbReference type="Proteomes" id="UP000091956">
    <property type="component" value="Unassembled WGS sequence"/>
</dbReference>
<dbReference type="RefSeq" id="XP_018128052.1">
    <property type="nucleotide sequence ID" value="XM_018277157.2"/>
</dbReference>
<evidence type="ECO:0000313" key="3">
    <source>
        <dbReference type="Proteomes" id="UP000091956"/>
    </source>
</evidence>
<dbReference type="AlphaFoldDB" id="A0A1B8GEQ7"/>
<reference evidence="3" key="2">
    <citation type="journal article" date="2018" name="Nat. Commun.">
        <title>Extreme sensitivity to ultraviolet light in the fungal pathogen causing white-nose syndrome of bats.</title>
        <authorList>
            <person name="Palmer J.M."/>
            <person name="Drees K.P."/>
            <person name="Foster J.T."/>
            <person name="Lindner D.L."/>
        </authorList>
    </citation>
    <scope>NUCLEOTIDE SEQUENCE [LARGE SCALE GENOMIC DNA]</scope>
    <source>
        <strain evidence="3">UAMH 10579</strain>
    </source>
</reference>
<keyword evidence="3" id="KW-1185">Reference proteome</keyword>
<accession>A0A1B8GEQ7</accession>
<organism evidence="2 3">
    <name type="scientific">Pseudogymnoascus verrucosus</name>
    <dbReference type="NCBI Taxonomy" id="342668"/>
    <lineage>
        <taxon>Eukaryota</taxon>
        <taxon>Fungi</taxon>
        <taxon>Dikarya</taxon>
        <taxon>Ascomycota</taxon>
        <taxon>Pezizomycotina</taxon>
        <taxon>Leotiomycetes</taxon>
        <taxon>Thelebolales</taxon>
        <taxon>Thelebolaceae</taxon>
        <taxon>Pseudogymnoascus</taxon>
    </lineage>
</organism>
<evidence type="ECO:0000256" key="1">
    <source>
        <dbReference type="SAM" id="MobiDB-lite"/>
    </source>
</evidence>
<dbReference type="EMBL" id="KV460244">
    <property type="protein sequence ID" value="OBT94319.1"/>
    <property type="molecule type" value="Genomic_DNA"/>
</dbReference>
<feature type="region of interest" description="Disordered" evidence="1">
    <location>
        <begin position="120"/>
        <end position="182"/>
    </location>
</feature>
<proteinExistence type="predicted"/>
<reference evidence="2 3" key="1">
    <citation type="submission" date="2016-03" db="EMBL/GenBank/DDBJ databases">
        <title>Comparative genomics of Pseudogymnoascus destructans, the fungus causing white-nose syndrome of bats.</title>
        <authorList>
            <person name="Palmer J.M."/>
            <person name="Drees K.P."/>
            <person name="Foster J.T."/>
            <person name="Lindner D.L."/>
        </authorList>
    </citation>
    <scope>NUCLEOTIDE SEQUENCE [LARGE SCALE GENOMIC DNA]</scope>
    <source>
        <strain evidence="2 3">UAMH 10579</strain>
    </source>
</reference>